<dbReference type="OrthoDB" id="3785484at2759"/>
<sequence length="164" mass="18157">MPRIIRRKLRNNKGVASRVYKTPRKKLSPIKRAFAIGAIVLGNASHNQVAKAIGVDQSGISKLVARIQAKADAAGLPIWDPILYENDLGRGRPELLSQAQKDAIIRIATQDCDRREKEPWQALAHGDFNELGLPALSISTFKNVMYEAGYARRALGFKPTLNKD</sequence>
<dbReference type="Proteomes" id="UP000799291">
    <property type="component" value="Unassembled WGS sequence"/>
</dbReference>
<organism evidence="1 2">
    <name type="scientific">Lentithecium fluviatile CBS 122367</name>
    <dbReference type="NCBI Taxonomy" id="1168545"/>
    <lineage>
        <taxon>Eukaryota</taxon>
        <taxon>Fungi</taxon>
        <taxon>Dikarya</taxon>
        <taxon>Ascomycota</taxon>
        <taxon>Pezizomycotina</taxon>
        <taxon>Dothideomycetes</taxon>
        <taxon>Pleosporomycetidae</taxon>
        <taxon>Pleosporales</taxon>
        <taxon>Massarineae</taxon>
        <taxon>Lentitheciaceae</taxon>
        <taxon>Lentithecium</taxon>
    </lineage>
</organism>
<reference evidence="1" key="1">
    <citation type="journal article" date="2020" name="Stud. Mycol.">
        <title>101 Dothideomycetes genomes: a test case for predicting lifestyles and emergence of pathogens.</title>
        <authorList>
            <person name="Haridas S."/>
            <person name="Albert R."/>
            <person name="Binder M."/>
            <person name="Bloem J."/>
            <person name="Labutti K."/>
            <person name="Salamov A."/>
            <person name="Andreopoulos B."/>
            <person name="Baker S."/>
            <person name="Barry K."/>
            <person name="Bills G."/>
            <person name="Bluhm B."/>
            <person name="Cannon C."/>
            <person name="Castanera R."/>
            <person name="Culley D."/>
            <person name="Daum C."/>
            <person name="Ezra D."/>
            <person name="Gonzalez J."/>
            <person name="Henrissat B."/>
            <person name="Kuo A."/>
            <person name="Liang C."/>
            <person name="Lipzen A."/>
            <person name="Lutzoni F."/>
            <person name="Magnuson J."/>
            <person name="Mondo S."/>
            <person name="Nolan M."/>
            <person name="Ohm R."/>
            <person name="Pangilinan J."/>
            <person name="Park H.-J."/>
            <person name="Ramirez L."/>
            <person name="Alfaro M."/>
            <person name="Sun H."/>
            <person name="Tritt A."/>
            <person name="Yoshinaga Y."/>
            <person name="Zwiers L.-H."/>
            <person name="Turgeon B."/>
            <person name="Goodwin S."/>
            <person name="Spatafora J."/>
            <person name="Crous P."/>
            <person name="Grigoriev I."/>
        </authorList>
    </citation>
    <scope>NUCLEOTIDE SEQUENCE</scope>
    <source>
        <strain evidence="1">CBS 122367</strain>
    </source>
</reference>
<protein>
    <submittedName>
        <fullName evidence="1">Uncharacterized protein</fullName>
    </submittedName>
</protein>
<dbReference type="InterPro" id="IPR009057">
    <property type="entry name" value="Homeodomain-like_sf"/>
</dbReference>
<dbReference type="EMBL" id="MU005569">
    <property type="protein sequence ID" value="KAF2691771.1"/>
    <property type="molecule type" value="Genomic_DNA"/>
</dbReference>
<evidence type="ECO:0000313" key="1">
    <source>
        <dbReference type="EMBL" id="KAF2691771.1"/>
    </source>
</evidence>
<gene>
    <name evidence="1" type="ORF">K458DRAFT_381609</name>
</gene>
<dbReference type="AlphaFoldDB" id="A0A6G1JNF4"/>
<proteinExistence type="predicted"/>
<evidence type="ECO:0000313" key="2">
    <source>
        <dbReference type="Proteomes" id="UP000799291"/>
    </source>
</evidence>
<keyword evidence="2" id="KW-1185">Reference proteome</keyword>
<name>A0A6G1JNF4_9PLEO</name>
<dbReference type="SUPFAM" id="SSF46689">
    <property type="entry name" value="Homeodomain-like"/>
    <property type="match status" value="1"/>
</dbReference>
<accession>A0A6G1JNF4</accession>